<dbReference type="EMBL" id="VCKZ01000072">
    <property type="protein sequence ID" value="TMR40040.1"/>
    <property type="molecule type" value="Genomic_DNA"/>
</dbReference>
<evidence type="ECO:0000259" key="2">
    <source>
        <dbReference type="Pfam" id="PF11774"/>
    </source>
</evidence>
<evidence type="ECO:0000256" key="1">
    <source>
        <dbReference type="ARBA" id="ARBA00023125"/>
    </source>
</evidence>
<feature type="domain" description="Lsr2 DNA-binding" evidence="3">
    <location>
        <begin position="72"/>
        <end position="107"/>
    </location>
</feature>
<dbReference type="Pfam" id="PF23359">
    <property type="entry name" value="Lsr2_DNA-bd"/>
    <property type="match status" value="1"/>
</dbReference>
<dbReference type="GO" id="GO:0016746">
    <property type="term" value="F:acyltransferase activity"/>
    <property type="evidence" value="ECO:0007669"/>
    <property type="project" value="InterPro"/>
</dbReference>
<dbReference type="Gene3D" id="3.30.60.230">
    <property type="entry name" value="Lsr2, dimerization domain"/>
    <property type="match status" value="1"/>
</dbReference>
<dbReference type="OrthoDB" id="4113332at2"/>
<gene>
    <name evidence="4" type="ORF">ETD96_12805</name>
</gene>
<dbReference type="Proteomes" id="UP000305238">
    <property type="component" value="Unassembled WGS sequence"/>
</dbReference>
<protein>
    <submittedName>
        <fullName evidence="4">Lsr2 family protein</fullName>
    </submittedName>
</protein>
<dbReference type="Gene3D" id="4.10.320.10">
    <property type="entry name" value="E3-binding domain"/>
    <property type="match status" value="1"/>
</dbReference>
<dbReference type="InterPro" id="IPR024412">
    <property type="entry name" value="Lsr2_dim_dom"/>
</dbReference>
<dbReference type="InterPro" id="IPR042261">
    <property type="entry name" value="Lsr2-like_dimerization"/>
</dbReference>
<organism evidence="4 5">
    <name type="scientific">Actinomadura geliboluensis</name>
    <dbReference type="NCBI Taxonomy" id="882440"/>
    <lineage>
        <taxon>Bacteria</taxon>
        <taxon>Bacillati</taxon>
        <taxon>Actinomycetota</taxon>
        <taxon>Actinomycetes</taxon>
        <taxon>Streptosporangiales</taxon>
        <taxon>Thermomonosporaceae</taxon>
        <taxon>Actinomadura</taxon>
    </lineage>
</organism>
<keyword evidence="1" id="KW-0238">DNA-binding</keyword>
<comment type="caution">
    <text evidence="4">The sequence shown here is derived from an EMBL/GenBank/DDBJ whole genome shotgun (WGS) entry which is preliminary data.</text>
</comment>
<evidence type="ECO:0000313" key="4">
    <source>
        <dbReference type="EMBL" id="TMR40040.1"/>
    </source>
</evidence>
<sequence>MAQKVIVQMTDDLDGAEASETVSFAIDGKAYEIDLSEKNADKLRSALHPYMDGGRRIKAVRGGKATTRGTSSRERSAEIREWAKSTGVKVNDRGRIPANVIEQYEAAH</sequence>
<keyword evidence="5" id="KW-1185">Reference proteome</keyword>
<dbReference type="RefSeq" id="WP_138636548.1">
    <property type="nucleotide sequence ID" value="NZ_VCKZ01000072.1"/>
</dbReference>
<dbReference type="InterPro" id="IPR036625">
    <property type="entry name" value="E3-bd_dom_sf"/>
</dbReference>
<proteinExistence type="predicted"/>
<dbReference type="Pfam" id="PF11774">
    <property type="entry name" value="Lsr2"/>
    <property type="match status" value="1"/>
</dbReference>
<dbReference type="AlphaFoldDB" id="A0A5S4HJT8"/>
<evidence type="ECO:0000259" key="3">
    <source>
        <dbReference type="Pfam" id="PF23359"/>
    </source>
</evidence>
<feature type="domain" description="Lsr2 dimerization" evidence="2">
    <location>
        <begin position="1"/>
        <end position="57"/>
    </location>
</feature>
<dbReference type="InterPro" id="IPR055370">
    <property type="entry name" value="Lsr2_DNA-bd"/>
</dbReference>
<reference evidence="4 5" key="1">
    <citation type="submission" date="2019-05" db="EMBL/GenBank/DDBJ databases">
        <title>Draft genome sequence of Actinomadura geliboluensis A8036.</title>
        <authorList>
            <person name="Saricaoglu S."/>
            <person name="Isik K."/>
        </authorList>
    </citation>
    <scope>NUCLEOTIDE SEQUENCE [LARGE SCALE GENOMIC DNA]</scope>
    <source>
        <strain evidence="4 5">A8036</strain>
    </source>
</reference>
<accession>A0A5S4HJT8</accession>
<evidence type="ECO:0000313" key="5">
    <source>
        <dbReference type="Proteomes" id="UP000305238"/>
    </source>
</evidence>
<name>A0A5S4HJT8_9ACTN</name>
<dbReference type="GO" id="GO:0003677">
    <property type="term" value="F:DNA binding"/>
    <property type="evidence" value="ECO:0007669"/>
    <property type="project" value="UniProtKB-KW"/>
</dbReference>